<evidence type="ECO:0000313" key="9">
    <source>
        <dbReference type="EMBL" id="OJJ37997.1"/>
    </source>
</evidence>
<keyword evidence="4 7" id="KW-0472">Membrane</keyword>
<evidence type="ECO:0000256" key="3">
    <source>
        <dbReference type="ARBA" id="ARBA00022989"/>
    </source>
</evidence>
<feature type="transmembrane region" description="Helical" evidence="7">
    <location>
        <begin position="185"/>
        <end position="206"/>
    </location>
</feature>
<evidence type="ECO:0000256" key="5">
    <source>
        <dbReference type="ARBA" id="ARBA00038359"/>
    </source>
</evidence>
<dbReference type="PANTHER" id="PTHR33048:SF47">
    <property type="entry name" value="INTEGRAL MEMBRANE PROTEIN-RELATED"/>
    <property type="match status" value="1"/>
</dbReference>
<feature type="transmembrane region" description="Helical" evidence="7">
    <location>
        <begin position="110"/>
        <end position="127"/>
    </location>
</feature>
<dbReference type="VEuPathDB" id="FungiDB:ASPWEDRAFT_39699"/>
<feature type="transmembrane region" description="Helical" evidence="7">
    <location>
        <begin position="257"/>
        <end position="277"/>
    </location>
</feature>
<evidence type="ECO:0000256" key="6">
    <source>
        <dbReference type="SAM" id="MobiDB-lite"/>
    </source>
</evidence>
<dbReference type="InterPro" id="IPR052337">
    <property type="entry name" value="SAT4-like"/>
</dbReference>
<sequence length="377" mass="42837">MSKTPAAPPPPGVTPNFDNPDGSEYEIYSISIALCSTATVVLLLRLYTRVAILRGLSSDDLCCVMGQICAWIFAILSILNIKNGYGVHIWDLYADKLKPFKQYDLAEEGIYALGVWFVKTSILLFYLRLSPEKRFRQMTFAIMAFVAVYSILSIFLFTFGCNPIAAQWDMTLMDHATCIDQLAFVYANAVFNVVSDVVTLVLPIRLCWSLQTRFRQKLLLMIVLVMGSFACIVSCVRIITMMPFLQSTDFTWFKVTLAKWCMVEINVGIICSCLPIMRPLLIQTFPRLFSTVDRSDGQQPSDEHNNGYPVDRPARRFRNWDHLTTLKTETTTTTAVDESERDFEGDEKSRAVANREEDHHLGIVKSTDYSITYKDPK</sequence>
<evidence type="ECO:0000256" key="2">
    <source>
        <dbReference type="ARBA" id="ARBA00022692"/>
    </source>
</evidence>
<reference evidence="10" key="1">
    <citation type="journal article" date="2017" name="Genome Biol.">
        <title>Comparative genomics reveals high biological diversity and specific adaptations in the industrially and medically important fungal genus Aspergillus.</title>
        <authorList>
            <person name="de Vries R.P."/>
            <person name="Riley R."/>
            <person name="Wiebenga A."/>
            <person name="Aguilar-Osorio G."/>
            <person name="Amillis S."/>
            <person name="Uchima C.A."/>
            <person name="Anderluh G."/>
            <person name="Asadollahi M."/>
            <person name="Askin M."/>
            <person name="Barry K."/>
            <person name="Battaglia E."/>
            <person name="Bayram O."/>
            <person name="Benocci T."/>
            <person name="Braus-Stromeyer S.A."/>
            <person name="Caldana C."/>
            <person name="Canovas D."/>
            <person name="Cerqueira G.C."/>
            <person name="Chen F."/>
            <person name="Chen W."/>
            <person name="Choi C."/>
            <person name="Clum A."/>
            <person name="Dos Santos R.A."/>
            <person name="Damasio A.R."/>
            <person name="Diallinas G."/>
            <person name="Emri T."/>
            <person name="Fekete E."/>
            <person name="Flipphi M."/>
            <person name="Freyberg S."/>
            <person name="Gallo A."/>
            <person name="Gournas C."/>
            <person name="Habgood R."/>
            <person name="Hainaut M."/>
            <person name="Harispe M.L."/>
            <person name="Henrissat B."/>
            <person name="Hilden K.S."/>
            <person name="Hope R."/>
            <person name="Hossain A."/>
            <person name="Karabika E."/>
            <person name="Karaffa L."/>
            <person name="Karanyi Z."/>
            <person name="Krasevec N."/>
            <person name="Kuo A."/>
            <person name="Kusch H."/>
            <person name="LaButti K."/>
            <person name="Lagendijk E.L."/>
            <person name="Lapidus A."/>
            <person name="Levasseur A."/>
            <person name="Lindquist E."/>
            <person name="Lipzen A."/>
            <person name="Logrieco A.F."/>
            <person name="MacCabe A."/>
            <person name="Maekelae M.R."/>
            <person name="Malavazi I."/>
            <person name="Melin P."/>
            <person name="Meyer V."/>
            <person name="Mielnichuk N."/>
            <person name="Miskei M."/>
            <person name="Molnar A.P."/>
            <person name="Mule G."/>
            <person name="Ngan C.Y."/>
            <person name="Orejas M."/>
            <person name="Orosz E."/>
            <person name="Ouedraogo J.P."/>
            <person name="Overkamp K.M."/>
            <person name="Park H.-S."/>
            <person name="Perrone G."/>
            <person name="Piumi F."/>
            <person name="Punt P.J."/>
            <person name="Ram A.F."/>
            <person name="Ramon A."/>
            <person name="Rauscher S."/>
            <person name="Record E."/>
            <person name="Riano-Pachon D.M."/>
            <person name="Robert V."/>
            <person name="Roehrig J."/>
            <person name="Ruller R."/>
            <person name="Salamov A."/>
            <person name="Salih N.S."/>
            <person name="Samson R.A."/>
            <person name="Sandor E."/>
            <person name="Sanguinetti M."/>
            <person name="Schuetze T."/>
            <person name="Sepcic K."/>
            <person name="Shelest E."/>
            <person name="Sherlock G."/>
            <person name="Sophianopoulou V."/>
            <person name="Squina F.M."/>
            <person name="Sun H."/>
            <person name="Susca A."/>
            <person name="Todd R.B."/>
            <person name="Tsang A."/>
            <person name="Unkles S.E."/>
            <person name="van de Wiele N."/>
            <person name="van Rossen-Uffink D."/>
            <person name="Oliveira J.V."/>
            <person name="Vesth T.C."/>
            <person name="Visser J."/>
            <person name="Yu J.-H."/>
            <person name="Zhou M."/>
            <person name="Andersen M.R."/>
            <person name="Archer D.B."/>
            <person name="Baker S.E."/>
            <person name="Benoit I."/>
            <person name="Brakhage A.A."/>
            <person name="Braus G.H."/>
            <person name="Fischer R."/>
            <person name="Frisvad J.C."/>
            <person name="Goldman G.H."/>
            <person name="Houbraken J."/>
            <person name="Oakley B."/>
            <person name="Pocsi I."/>
            <person name="Scazzocchio C."/>
            <person name="Seiboth B."/>
            <person name="vanKuyk P.A."/>
            <person name="Wortman J."/>
            <person name="Dyer P.S."/>
            <person name="Grigoriev I.V."/>
        </authorList>
    </citation>
    <scope>NUCLEOTIDE SEQUENCE [LARGE SCALE GENOMIC DNA]</scope>
    <source>
        <strain evidence="10">DTO 134E9</strain>
    </source>
</reference>
<dbReference type="GeneID" id="63751009"/>
<feature type="transmembrane region" description="Helical" evidence="7">
    <location>
        <begin position="68"/>
        <end position="90"/>
    </location>
</feature>
<keyword evidence="10" id="KW-1185">Reference proteome</keyword>
<comment type="similarity">
    <text evidence="5">Belongs to the SAT4 family.</text>
</comment>
<feature type="region of interest" description="Disordered" evidence="6">
    <location>
        <begin position="293"/>
        <end position="312"/>
    </location>
</feature>
<organism evidence="9 10">
    <name type="scientific">Aspergillus wentii DTO 134E9</name>
    <dbReference type="NCBI Taxonomy" id="1073089"/>
    <lineage>
        <taxon>Eukaryota</taxon>
        <taxon>Fungi</taxon>
        <taxon>Dikarya</taxon>
        <taxon>Ascomycota</taxon>
        <taxon>Pezizomycotina</taxon>
        <taxon>Eurotiomycetes</taxon>
        <taxon>Eurotiomycetidae</taxon>
        <taxon>Eurotiales</taxon>
        <taxon>Aspergillaceae</taxon>
        <taxon>Aspergillus</taxon>
        <taxon>Aspergillus subgen. Cremei</taxon>
    </lineage>
</organism>
<keyword evidence="2 7" id="KW-0812">Transmembrane</keyword>
<dbReference type="Proteomes" id="UP000184383">
    <property type="component" value="Unassembled WGS sequence"/>
</dbReference>
<feature type="transmembrane region" description="Helical" evidence="7">
    <location>
        <begin position="139"/>
        <end position="165"/>
    </location>
</feature>
<feature type="transmembrane region" description="Helical" evidence="7">
    <location>
        <begin position="218"/>
        <end position="245"/>
    </location>
</feature>
<evidence type="ECO:0000256" key="1">
    <source>
        <dbReference type="ARBA" id="ARBA00004141"/>
    </source>
</evidence>
<comment type="subcellular location">
    <subcellularLocation>
        <location evidence="1">Membrane</location>
        <topology evidence="1">Multi-pass membrane protein</topology>
    </subcellularLocation>
</comment>
<dbReference type="EMBL" id="KV878211">
    <property type="protein sequence ID" value="OJJ37997.1"/>
    <property type="molecule type" value="Genomic_DNA"/>
</dbReference>
<dbReference type="AlphaFoldDB" id="A0A1L9RT62"/>
<proteinExistence type="inferred from homology"/>
<feature type="compositionally biased region" description="Basic and acidic residues" evidence="6">
    <location>
        <begin position="293"/>
        <end position="305"/>
    </location>
</feature>
<feature type="transmembrane region" description="Helical" evidence="7">
    <location>
        <begin position="27"/>
        <end position="47"/>
    </location>
</feature>
<dbReference type="RefSeq" id="XP_040691673.1">
    <property type="nucleotide sequence ID" value="XM_040835161.1"/>
</dbReference>
<evidence type="ECO:0000259" key="8">
    <source>
        <dbReference type="Pfam" id="PF20684"/>
    </source>
</evidence>
<gene>
    <name evidence="9" type="ORF">ASPWEDRAFT_39699</name>
</gene>
<feature type="domain" description="Rhodopsin" evidence="8">
    <location>
        <begin position="44"/>
        <end position="281"/>
    </location>
</feature>
<feature type="region of interest" description="Disordered" evidence="6">
    <location>
        <begin position="329"/>
        <end position="357"/>
    </location>
</feature>
<dbReference type="GO" id="GO:0016020">
    <property type="term" value="C:membrane"/>
    <property type="evidence" value="ECO:0007669"/>
    <property type="project" value="UniProtKB-SubCell"/>
</dbReference>
<dbReference type="Pfam" id="PF20684">
    <property type="entry name" value="Fung_rhodopsin"/>
    <property type="match status" value="1"/>
</dbReference>
<protein>
    <recommendedName>
        <fullName evidence="8">Rhodopsin domain-containing protein</fullName>
    </recommendedName>
</protein>
<keyword evidence="3 7" id="KW-1133">Transmembrane helix</keyword>
<evidence type="ECO:0000313" key="10">
    <source>
        <dbReference type="Proteomes" id="UP000184383"/>
    </source>
</evidence>
<dbReference type="PANTHER" id="PTHR33048">
    <property type="entry name" value="PTH11-LIKE INTEGRAL MEMBRANE PROTEIN (AFU_ORTHOLOGUE AFUA_5G11245)"/>
    <property type="match status" value="1"/>
</dbReference>
<dbReference type="InterPro" id="IPR049326">
    <property type="entry name" value="Rhodopsin_dom_fungi"/>
</dbReference>
<accession>A0A1L9RT62</accession>
<evidence type="ECO:0000256" key="4">
    <source>
        <dbReference type="ARBA" id="ARBA00023136"/>
    </source>
</evidence>
<feature type="compositionally biased region" description="Basic and acidic residues" evidence="6">
    <location>
        <begin position="346"/>
        <end position="357"/>
    </location>
</feature>
<name>A0A1L9RT62_ASPWE</name>
<evidence type="ECO:0000256" key="7">
    <source>
        <dbReference type="SAM" id="Phobius"/>
    </source>
</evidence>
<dbReference type="OrthoDB" id="5401779at2759"/>